<dbReference type="FunFam" id="3.40.30.10:FF:000119">
    <property type="entry name" value="Maleylacetoacetate isomerase"/>
    <property type="match status" value="1"/>
</dbReference>
<dbReference type="PANTHER" id="PTHR42673">
    <property type="entry name" value="MALEYLACETOACETATE ISOMERASE"/>
    <property type="match status" value="1"/>
</dbReference>
<dbReference type="PANTHER" id="PTHR42673:SF4">
    <property type="entry name" value="MALEYLACETOACETATE ISOMERASE"/>
    <property type="match status" value="1"/>
</dbReference>
<reference evidence="4" key="1">
    <citation type="submission" date="2013-07" db="EMBL/GenBank/DDBJ databases">
        <title>Sub-species coevolution in mutualistic symbiosis.</title>
        <authorList>
            <person name="Murfin K."/>
            <person name="Klassen J."/>
            <person name="Lee M."/>
            <person name="Forst S."/>
            <person name="Stock P."/>
            <person name="Goodrich-Blair H."/>
        </authorList>
    </citation>
    <scope>NUCLEOTIDE SEQUENCE [LARGE SCALE GENOMIC DNA]</scope>
    <source>
        <strain evidence="4">Puntauvense</strain>
    </source>
</reference>
<evidence type="ECO:0000256" key="1">
    <source>
        <dbReference type="ARBA" id="ARBA00010007"/>
    </source>
</evidence>
<dbReference type="SFLD" id="SFLDS00019">
    <property type="entry name" value="Glutathione_Transferase_(cytos"/>
    <property type="match status" value="1"/>
</dbReference>
<dbReference type="SUPFAM" id="SSF52833">
    <property type="entry name" value="Thioredoxin-like"/>
    <property type="match status" value="1"/>
</dbReference>
<dbReference type="GO" id="GO:0016034">
    <property type="term" value="F:maleylacetoacetate isomerase activity"/>
    <property type="evidence" value="ECO:0007669"/>
    <property type="project" value="UniProtKB-EC"/>
</dbReference>
<dbReference type="Pfam" id="PF14497">
    <property type="entry name" value="GST_C_3"/>
    <property type="match status" value="1"/>
</dbReference>
<feature type="domain" description="GST N-terminal" evidence="2">
    <location>
        <begin position="1"/>
        <end position="81"/>
    </location>
</feature>
<dbReference type="Pfam" id="PF02798">
    <property type="entry name" value="GST_N"/>
    <property type="match status" value="1"/>
</dbReference>
<dbReference type="InterPro" id="IPR004046">
    <property type="entry name" value="GST_C"/>
</dbReference>
<dbReference type="PROSITE" id="PS50405">
    <property type="entry name" value="GST_CTER"/>
    <property type="match status" value="1"/>
</dbReference>
<dbReference type="FunFam" id="1.20.1050.10:FF:000017">
    <property type="entry name" value="Maleylacetoacetate isomerase"/>
    <property type="match status" value="1"/>
</dbReference>
<dbReference type="HOGENOM" id="CLU_011226_20_1_6"/>
<dbReference type="GO" id="GO:0006749">
    <property type="term" value="P:glutathione metabolic process"/>
    <property type="evidence" value="ECO:0007669"/>
    <property type="project" value="TreeGrafter"/>
</dbReference>
<dbReference type="InterPro" id="IPR034330">
    <property type="entry name" value="GST_Zeta_C"/>
</dbReference>
<dbReference type="InterPro" id="IPR005955">
    <property type="entry name" value="GST_Zeta"/>
</dbReference>
<dbReference type="InterPro" id="IPR034333">
    <property type="entry name" value="GST_Zeta_N"/>
</dbReference>
<keyword evidence="4" id="KW-0413">Isomerase</keyword>
<dbReference type="PROSITE" id="PS50404">
    <property type="entry name" value="GST_NTER"/>
    <property type="match status" value="1"/>
</dbReference>
<dbReference type="GO" id="GO:0006559">
    <property type="term" value="P:L-phenylalanine catabolic process"/>
    <property type="evidence" value="ECO:0007669"/>
    <property type="project" value="TreeGrafter"/>
</dbReference>
<dbReference type="SUPFAM" id="SSF47616">
    <property type="entry name" value="GST C-terminal domain-like"/>
    <property type="match status" value="1"/>
</dbReference>
<feature type="domain" description="GST C-terminal" evidence="3">
    <location>
        <begin position="86"/>
        <end position="214"/>
    </location>
</feature>
<evidence type="ECO:0000259" key="3">
    <source>
        <dbReference type="PROSITE" id="PS50405"/>
    </source>
</evidence>
<dbReference type="EC" id="5.2.1.2" evidence="4"/>
<dbReference type="EMBL" id="CBSW010000244">
    <property type="protein sequence ID" value="CDG98669.1"/>
    <property type="molecule type" value="Genomic_DNA"/>
</dbReference>
<evidence type="ECO:0000259" key="2">
    <source>
        <dbReference type="PROSITE" id="PS50404"/>
    </source>
</evidence>
<accession>A0A077NIW6</accession>
<dbReference type="InterPro" id="IPR036282">
    <property type="entry name" value="Glutathione-S-Trfase_C_sf"/>
</dbReference>
<dbReference type="SFLD" id="SFLDG00358">
    <property type="entry name" value="Main_(cytGST)"/>
    <property type="match status" value="1"/>
</dbReference>
<dbReference type="CDD" id="cd03042">
    <property type="entry name" value="GST_N_Zeta"/>
    <property type="match status" value="1"/>
</dbReference>
<dbReference type="InterPro" id="IPR036249">
    <property type="entry name" value="Thioredoxin-like_sf"/>
</dbReference>
<evidence type="ECO:0000313" key="4">
    <source>
        <dbReference type="EMBL" id="CDG98669.1"/>
    </source>
</evidence>
<name>A0A077NIW6_XENBV</name>
<dbReference type="InterPro" id="IPR040079">
    <property type="entry name" value="Glutathione_S-Trfase"/>
</dbReference>
<dbReference type="CDD" id="cd03191">
    <property type="entry name" value="GST_C_Zeta"/>
    <property type="match status" value="1"/>
</dbReference>
<dbReference type="Gene3D" id="3.40.30.10">
    <property type="entry name" value="Glutaredoxin"/>
    <property type="match status" value="1"/>
</dbReference>
<proteinExistence type="inferred from homology"/>
<dbReference type="Gene3D" id="1.20.1050.10">
    <property type="match status" value="1"/>
</dbReference>
<dbReference type="InterPro" id="IPR004045">
    <property type="entry name" value="Glutathione_S-Trfase_N"/>
</dbReference>
<protein>
    <submittedName>
        <fullName evidence="4">Putative maleylacetoacetate isomerase</fullName>
        <ecNumber evidence="4">5.2.1.2</ecNumber>
    </submittedName>
</protein>
<dbReference type="NCBIfam" id="TIGR01262">
    <property type="entry name" value="maiA"/>
    <property type="match status" value="1"/>
</dbReference>
<dbReference type="AlphaFoldDB" id="A0A077NIW6"/>
<evidence type="ECO:0000313" key="5">
    <source>
        <dbReference type="Proteomes" id="UP000028511"/>
    </source>
</evidence>
<organism evidence="4 5">
    <name type="scientific">Xenorhabdus bovienii str. puntauvense</name>
    <dbReference type="NCBI Taxonomy" id="1398201"/>
    <lineage>
        <taxon>Bacteria</taxon>
        <taxon>Pseudomonadati</taxon>
        <taxon>Pseudomonadota</taxon>
        <taxon>Gammaproteobacteria</taxon>
        <taxon>Enterobacterales</taxon>
        <taxon>Morganellaceae</taxon>
        <taxon>Xenorhabdus</taxon>
    </lineage>
</organism>
<sequence length="214" mass="24146">MKLFSFFNSSASYRVHIALALKGIDYQTEPVNIRLGEQYDTEYLQLNPVGAVPTLIDDEGNSMGQSLAIIDYLERCFPVPQLLPQGAQIRTQVLEIASIIACDIHPVNNMRVLRYLTDELQISDSQKKNWYAHWIKVGLGAVERLLEKNNSGNYCVGDQVTLADCFLIPQWANALRMECELSHYPRCQKVYQHCSALPEFIVAAPENQPGFIAP</sequence>
<comment type="similarity">
    <text evidence="1">Belongs to the GST superfamily. Zeta family.</text>
</comment>
<dbReference type="InterPro" id="IPR010987">
    <property type="entry name" value="Glutathione-S-Trfase_C-like"/>
</dbReference>
<gene>
    <name evidence="4" type="primary">maiA</name>
    <name evidence="4" type="ORF">XBP1_400063</name>
</gene>
<comment type="caution">
    <text evidence="4">The sequence shown here is derived from an EMBL/GenBank/DDBJ whole genome shotgun (WGS) entry which is preliminary data.</text>
</comment>
<dbReference type="Proteomes" id="UP000028511">
    <property type="component" value="Unassembled WGS sequence"/>
</dbReference>
<dbReference type="GO" id="GO:0004364">
    <property type="term" value="F:glutathione transferase activity"/>
    <property type="evidence" value="ECO:0007669"/>
    <property type="project" value="TreeGrafter"/>
</dbReference>
<dbReference type="GO" id="GO:0005737">
    <property type="term" value="C:cytoplasm"/>
    <property type="evidence" value="ECO:0007669"/>
    <property type="project" value="InterPro"/>
</dbReference>
<dbReference type="RefSeq" id="WP_038213227.1">
    <property type="nucleotide sequence ID" value="NZ_CAWLWN010000038.1"/>
</dbReference>